<dbReference type="PANTHER" id="PTHR35146:SF1">
    <property type="entry name" value="UPF0178 PROTEIN YAII"/>
    <property type="match status" value="1"/>
</dbReference>
<gene>
    <name evidence="3" type="ORF">A374_10695</name>
</gene>
<dbReference type="Pfam" id="PF02639">
    <property type="entry name" value="DUF188"/>
    <property type="match status" value="1"/>
</dbReference>
<organism evidence="3 4">
    <name type="scientific">Fictibacillus macauensis ZFHKF-1</name>
    <dbReference type="NCBI Taxonomy" id="1196324"/>
    <lineage>
        <taxon>Bacteria</taxon>
        <taxon>Bacillati</taxon>
        <taxon>Bacillota</taxon>
        <taxon>Bacilli</taxon>
        <taxon>Bacillales</taxon>
        <taxon>Fictibacillaceae</taxon>
        <taxon>Fictibacillus</taxon>
    </lineage>
</organism>
<accession>I8UE70</accession>
<dbReference type="EMBL" id="AKKV01000026">
    <property type="protein sequence ID" value="EIT85205.1"/>
    <property type="molecule type" value="Genomic_DNA"/>
</dbReference>
<dbReference type="InterPro" id="IPR003791">
    <property type="entry name" value="UPF0178"/>
</dbReference>
<dbReference type="Proteomes" id="UP000004080">
    <property type="component" value="Unassembled WGS sequence"/>
</dbReference>
<dbReference type="AlphaFoldDB" id="I8UE70"/>
<evidence type="ECO:0000256" key="1">
    <source>
        <dbReference type="ARBA" id="ARBA00008522"/>
    </source>
</evidence>
<protein>
    <recommendedName>
        <fullName evidence="2">UPF0178 protein A374_10695</fullName>
    </recommendedName>
</protein>
<dbReference type="PATRIC" id="fig|1196324.3.peg.2187"/>
<reference evidence="3 4" key="1">
    <citation type="journal article" date="2012" name="J. Bacteriol.">
        <title>Genome of Bacillus macauensis ZFHKF-1, a Long-Chain-Forming Bacterium.</title>
        <authorList>
            <person name="Cai L."/>
            <person name="Zhang T."/>
        </authorList>
    </citation>
    <scope>NUCLEOTIDE SEQUENCE [LARGE SCALE GENOMIC DNA]</scope>
    <source>
        <strain evidence="3 4">ZFHKF-1</strain>
    </source>
</reference>
<dbReference type="STRING" id="1196324.A374_10695"/>
<dbReference type="RefSeq" id="WP_007202223.1">
    <property type="nucleotide sequence ID" value="NZ_AKKV01000026.1"/>
</dbReference>
<evidence type="ECO:0000256" key="2">
    <source>
        <dbReference type="HAMAP-Rule" id="MF_00489"/>
    </source>
</evidence>
<comment type="similarity">
    <text evidence="1 2">Belongs to the UPF0178 family.</text>
</comment>
<keyword evidence="4" id="KW-1185">Reference proteome</keyword>
<proteinExistence type="inferred from homology"/>
<dbReference type="HAMAP" id="MF_00489">
    <property type="entry name" value="UPF0178"/>
    <property type="match status" value="1"/>
</dbReference>
<evidence type="ECO:0000313" key="3">
    <source>
        <dbReference type="EMBL" id="EIT85205.1"/>
    </source>
</evidence>
<dbReference type="PANTHER" id="PTHR35146">
    <property type="entry name" value="UPF0178 PROTEIN YAII"/>
    <property type="match status" value="1"/>
</dbReference>
<comment type="caution">
    <text evidence="3">The sequence shown here is derived from an EMBL/GenBank/DDBJ whole genome shotgun (WGS) entry which is preliminary data.</text>
</comment>
<sequence>MEDVEIYNMSDSIRKVWVDGDACPGPIKRAIIEQCREMSLLVSFVISYAHFTEPEQGIEWVVVDSEAEAVDLYVMNHSASGDVAVTQDYGLASILMKKGVTVIHPRGYMYSEEEMDRLLFERYLSGKERRAGHRTKGPAKFLTSDVERFCKQFKKIVEC</sequence>
<name>I8UE70_9BACL</name>
<evidence type="ECO:0000313" key="4">
    <source>
        <dbReference type="Proteomes" id="UP000004080"/>
    </source>
</evidence>
<dbReference type="eggNOG" id="COG1671">
    <property type="taxonomic scope" value="Bacteria"/>
</dbReference>